<dbReference type="PANTHER" id="PTHR37460">
    <property type="entry name" value="ENDONUCLEASE III"/>
    <property type="match status" value="1"/>
</dbReference>
<dbReference type="RefSeq" id="WP_279527020.1">
    <property type="nucleotide sequence ID" value="NZ_CP122312.1"/>
</dbReference>
<gene>
    <name evidence="1" type="ORF">ACFQJ9_12560</name>
</gene>
<proteinExistence type="predicted"/>
<dbReference type="InterPro" id="IPR002837">
    <property type="entry name" value="DUF123"/>
</dbReference>
<dbReference type="CDD" id="cd10441">
    <property type="entry name" value="GIY-YIG_COG1833"/>
    <property type="match status" value="1"/>
</dbReference>
<name>A0ABD5Z4U2_9EURY</name>
<keyword evidence="2" id="KW-1185">Reference proteome</keyword>
<protein>
    <submittedName>
        <fullName evidence="1">DUF123 domain-containing protein</fullName>
    </submittedName>
</protein>
<dbReference type="Pfam" id="PF01986">
    <property type="entry name" value="DUF123"/>
    <property type="match status" value="1"/>
</dbReference>
<accession>A0ABD5Z4U2</accession>
<comment type="caution">
    <text evidence="1">The sequence shown here is derived from an EMBL/GenBank/DDBJ whole genome shotgun (WGS) entry which is preliminary data.</text>
</comment>
<dbReference type="AlphaFoldDB" id="A0ABD5Z4U2"/>
<organism evidence="1 2">
    <name type="scientific">Halospeciosus flavus</name>
    <dbReference type="NCBI Taxonomy" id="3032283"/>
    <lineage>
        <taxon>Archaea</taxon>
        <taxon>Methanobacteriati</taxon>
        <taxon>Methanobacteriota</taxon>
        <taxon>Stenosarchaea group</taxon>
        <taxon>Halobacteria</taxon>
        <taxon>Halobacteriales</taxon>
        <taxon>Halobacteriaceae</taxon>
        <taxon>Halospeciosus</taxon>
    </lineage>
</organism>
<dbReference type="PANTHER" id="PTHR37460:SF1">
    <property type="entry name" value="ENDONUCLEASE III"/>
    <property type="match status" value="1"/>
</dbReference>
<evidence type="ECO:0000313" key="1">
    <source>
        <dbReference type="EMBL" id="MFC7200232.1"/>
    </source>
</evidence>
<sequence>MPPGTYTLLVELAEPATIEFGARGEHDLDAGWYAYTGSAFGPGGLSRVERHRDVAAGRNDARHWHVDYLLGHPDTRLAEAVTSEHADAECTVARRIRAATGVDGVGALGASDCDCETHLASASKRERLAAAVRAAHVANADADGSDGQDDSSV</sequence>
<dbReference type="Proteomes" id="UP001596447">
    <property type="component" value="Unassembled WGS sequence"/>
</dbReference>
<dbReference type="EMBL" id="JBHTAR010000011">
    <property type="protein sequence ID" value="MFC7200232.1"/>
    <property type="molecule type" value="Genomic_DNA"/>
</dbReference>
<evidence type="ECO:0000313" key="2">
    <source>
        <dbReference type="Proteomes" id="UP001596447"/>
    </source>
</evidence>
<reference evidence="1 2" key="1">
    <citation type="journal article" date="2019" name="Int. J. Syst. Evol. Microbiol.">
        <title>The Global Catalogue of Microorganisms (GCM) 10K type strain sequencing project: providing services to taxonomists for standard genome sequencing and annotation.</title>
        <authorList>
            <consortium name="The Broad Institute Genomics Platform"/>
            <consortium name="The Broad Institute Genome Sequencing Center for Infectious Disease"/>
            <person name="Wu L."/>
            <person name="Ma J."/>
        </authorList>
    </citation>
    <scope>NUCLEOTIDE SEQUENCE [LARGE SCALE GENOMIC DNA]</scope>
    <source>
        <strain evidence="1 2">XZGYJ-43</strain>
    </source>
</reference>